<organism evidence="1 2">
    <name type="scientific">Plasmopara halstedii</name>
    <name type="common">Downy mildew of sunflower</name>
    <dbReference type="NCBI Taxonomy" id="4781"/>
    <lineage>
        <taxon>Eukaryota</taxon>
        <taxon>Sar</taxon>
        <taxon>Stramenopiles</taxon>
        <taxon>Oomycota</taxon>
        <taxon>Peronosporomycetes</taxon>
        <taxon>Peronosporales</taxon>
        <taxon>Peronosporaceae</taxon>
        <taxon>Plasmopara</taxon>
    </lineage>
</organism>
<accession>A0A0P1A5R0</accession>
<name>A0A0P1A5R0_PLAHL</name>
<dbReference type="RefSeq" id="XP_024571611.1">
    <property type="nucleotide sequence ID" value="XM_024722003.1"/>
</dbReference>
<sequence>MRQKTRIIIFVPRDLVEVPDVVAIIAMDLGHTKKTVRLCALRSRFVVLADVTFKNRRTPKPDSLSDPWRKNVVSVDA</sequence>
<evidence type="ECO:0000313" key="2">
    <source>
        <dbReference type="Proteomes" id="UP000054928"/>
    </source>
</evidence>
<reference evidence="2" key="1">
    <citation type="submission" date="2014-09" db="EMBL/GenBank/DDBJ databases">
        <authorList>
            <person name="Sharma Rahul"/>
            <person name="Thines Marco"/>
        </authorList>
    </citation>
    <scope>NUCLEOTIDE SEQUENCE [LARGE SCALE GENOMIC DNA]</scope>
</reference>
<protein>
    <submittedName>
        <fullName evidence="1">Uncharacterized protein</fullName>
    </submittedName>
</protein>
<keyword evidence="2" id="KW-1185">Reference proteome</keyword>
<evidence type="ECO:0000313" key="1">
    <source>
        <dbReference type="EMBL" id="CEG35242.1"/>
    </source>
</evidence>
<proteinExistence type="predicted"/>
<dbReference type="AlphaFoldDB" id="A0A0P1A5R0"/>
<dbReference type="EMBL" id="CCYD01000041">
    <property type="protein sequence ID" value="CEG35242.1"/>
    <property type="molecule type" value="Genomic_DNA"/>
</dbReference>
<dbReference type="GeneID" id="36404427"/>
<dbReference type="Proteomes" id="UP000054928">
    <property type="component" value="Unassembled WGS sequence"/>
</dbReference>